<name>A0A9D2UYA4_9ACTN</name>
<dbReference type="SUPFAM" id="SSF51338">
    <property type="entry name" value="Composite domain of metallo-dependent hydrolases"/>
    <property type="match status" value="1"/>
</dbReference>
<dbReference type="InterPro" id="IPR032466">
    <property type="entry name" value="Metal_Hydrolase"/>
</dbReference>
<feature type="domain" description="Aminodeoxyfutalosine deaminase/Imidazolonepropionase-like composite" evidence="5">
    <location>
        <begin position="25"/>
        <end position="49"/>
    </location>
</feature>
<accession>A0A9D2UYA4</accession>
<gene>
    <name evidence="6" type="ORF">K8U77_09235</name>
</gene>
<protein>
    <submittedName>
        <fullName evidence="6">Amidohydrolase family protein</fullName>
    </submittedName>
</protein>
<dbReference type="InterPro" id="IPR006680">
    <property type="entry name" value="Amidohydro-rel"/>
</dbReference>
<dbReference type="InterPro" id="IPR011059">
    <property type="entry name" value="Metal-dep_hydrolase_composite"/>
</dbReference>
<dbReference type="PANTHER" id="PTHR43794:SF11">
    <property type="entry name" value="AMIDOHYDROLASE-RELATED DOMAIN-CONTAINING PROTEIN"/>
    <property type="match status" value="1"/>
</dbReference>
<keyword evidence="3" id="KW-0862">Zinc</keyword>
<organism evidence="6 7">
    <name type="scientific">Slackia equolifaciens</name>
    <dbReference type="NCBI Taxonomy" id="498718"/>
    <lineage>
        <taxon>Bacteria</taxon>
        <taxon>Bacillati</taxon>
        <taxon>Actinomycetota</taxon>
        <taxon>Coriobacteriia</taxon>
        <taxon>Eggerthellales</taxon>
        <taxon>Eggerthellaceae</taxon>
        <taxon>Slackia</taxon>
    </lineage>
</organism>
<dbReference type="SUPFAM" id="SSF51556">
    <property type="entry name" value="Metallo-dependent hydrolases"/>
    <property type="match status" value="1"/>
</dbReference>
<evidence type="ECO:0000259" key="5">
    <source>
        <dbReference type="Pfam" id="PF22039"/>
    </source>
</evidence>
<keyword evidence="2" id="KW-0378">Hydrolase</keyword>
<reference evidence="6" key="2">
    <citation type="submission" date="2021-09" db="EMBL/GenBank/DDBJ databases">
        <authorList>
            <person name="Gilroy R."/>
        </authorList>
    </citation>
    <scope>NUCLEOTIDE SEQUENCE</scope>
    <source>
        <strain evidence="6">ChiGjej6B6-11269</strain>
    </source>
</reference>
<dbReference type="InterPro" id="IPR054418">
    <property type="entry name" value="MQNX/HUTI_composite_N"/>
</dbReference>
<dbReference type="GO" id="GO:0046872">
    <property type="term" value="F:metal ion binding"/>
    <property type="evidence" value="ECO:0007669"/>
    <property type="project" value="UniProtKB-KW"/>
</dbReference>
<feature type="domain" description="Amidohydrolase-related" evidence="4">
    <location>
        <begin position="60"/>
        <end position="427"/>
    </location>
</feature>
<evidence type="ECO:0000256" key="1">
    <source>
        <dbReference type="ARBA" id="ARBA00022723"/>
    </source>
</evidence>
<evidence type="ECO:0000313" key="7">
    <source>
        <dbReference type="Proteomes" id="UP000786989"/>
    </source>
</evidence>
<dbReference type="Pfam" id="PF22039">
    <property type="entry name" value="HUTI_composite_bact"/>
    <property type="match status" value="1"/>
</dbReference>
<proteinExistence type="predicted"/>
<evidence type="ECO:0000313" key="6">
    <source>
        <dbReference type="EMBL" id="HJF66278.1"/>
    </source>
</evidence>
<evidence type="ECO:0000256" key="3">
    <source>
        <dbReference type="ARBA" id="ARBA00022833"/>
    </source>
</evidence>
<reference evidence="6" key="1">
    <citation type="journal article" date="2021" name="PeerJ">
        <title>Extensive microbial diversity within the chicken gut microbiome revealed by metagenomics and culture.</title>
        <authorList>
            <person name="Gilroy R."/>
            <person name="Ravi A."/>
            <person name="Getino M."/>
            <person name="Pursley I."/>
            <person name="Horton D.L."/>
            <person name="Alikhan N.F."/>
            <person name="Baker D."/>
            <person name="Gharbi K."/>
            <person name="Hall N."/>
            <person name="Watson M."/>
            <person name="Adriaenssens E.M."/>
            <person name="Foster-Nyarko E."/>
            <person name="Jarju S."/>
            <person name="Secka A."/>
            <person name="Antonio M."/>
            <person name="Oren A."/>
            <person name="Chaudhuri R.R."/>
            <person name="La Ragione R."/>
            <person name="Hildebrand F."/>
            <person name="Pallen M.J."/>
        </authorList>
    </citation>
    <scope>NUCLEOTIDE SEQUENCE</scope>
    <source>
        <strain evidence="6">ChiGjej6B6-11269</strain>
    </source>
</reference>
<sequence length="459" mass="49622">MRYYIRMLLLAEHIIPVTSAPIDDGAVLVRDGRIVEIGGAQRMKSRYPQEEVRDFGQSAIMPGFVDCHTHLEYTVLRGIVHDVPYAEWLAMEHAKADMMSRDDRYDSALVGCMEMLSGGVTTVADFTSTGASCEAVNDTGMRSVIYRSVGAPEKAKVDAAIESAVSDVRSWRESSDADRVAIGIAPKALHACHPTVFSKVNAIAEEMGLPVAMHVAGSYEELRYIRDGATPLSVRGISGGNDSLTDRPMWLPTGVTPVNYALNWDAFNSKDVLAVHCVHVDDVDIAKLKEHDVAIAVCTRCNAQLGMGLAPLHKFLQAGIRVGLGTDSPAATDSADMFTEMRLGMLIHRSVYRDEFLSAATMLELATIGGARALRMDDQIGSLEPGKRADIIAVDLSGSRQTPLVDPVTAVVTGAAAADVLFTMVGGVPRYERGGVWHNDIDMSSVGHRAVQIRGKLRD</sequence>
<dbReference type="Pfam" id="PF01979">
    <property type="entry name" value="Amidohydro_1"/>
    <property type="match status" value="1"/>
</dbReference>
<dbReference type="Proteomes" id="UP000786989">
    <property type="component" value="Unassembled WGS sequence"/>
</dbReference>
<keyword evidence="1" id="KW-0479">Metal-binding</keyword>
<dbReference type="EMBL" id="DYWI01000181">
    <property type="protein sequence ID" value="HJF66278.1"/>
    <property type="molecule type" value="Genomic_DNA"/>
</dbReference>
<comment type="caution">
    <text evidence="6">The sequence shown here is derived from an EMBL/GenBank/DDBJ whole genome shotgun (WGS) entry which is preliminary data.</text>
</comment>
<dbReference type="Gene3D" id="3.20.20.140">
    <property type="entry name" value="Metal-dependent hydrolases"/>
    <property type="match status" value="1"/>
</dbReference>
<dbReference type="Gene3D" id="2.30.40.10">
    <property type="entry name" value="Urease, subunit C, domain 1"/>
    <property type="match status" value="1"/>
</dbReference>
<evidence type="ECO:0000259" key="4">
    <source>
        <dbReference type="Pfam" id="PF01979"/>
    </source>
</evidence>
<dbReference type="InterPro" id="IPR050287">
    <property type="entry name" value="MTA/SAH_deaminase"/>
</dbReference>
<dbReference type="AlphaFoldDB" id="A0A9D2UYA4"/>
<dbReference type="GO" id="GO:0016810">
    <property type="term" value="F:hydrolase activity, acting on carbon-nitrogen (but not peptide) bonds"/>
    <property type="evidence" value="ECO:0007669"/>
    <property type="project" value="InterPro"/>
</dbReference>
<dbReference type="PANTHER" id="PTHR43794">
    <property type="entry name" value="AMINOHYDROLASE SSNA-RELATED"/>
    <property type="match status" value="1"/>
</dbReference>
<evidence type="ECO:0000256" key="2">
    <source>
        <dbReference type="ARBA" id="ARBA00022801"/>
    </source>
</evidence>